<dbReference type="SMART" id="SM00903">
    <property type="entry name" value="Flavin_Reduct"/>
    <property type="match status" value="1"/>
</dbReference>
<feature type="region of interest" description="Disordered" evidence="2">
    <location>
        <begin position="1"/>
        <end position="49"/>
    </location>
</feature>
<dbReference type="InterPro" id="IPR050268">
    <property type="entry name" value="NADH-dep_flavin_reductase"/>
</dbReference>
<sequence length="234" mass="24548">MAAQHHERRPRRGHDDGAPAGGAPEQVPERAGEEPRLSAVPRPGPPAERAAAEVADLEIPAGHLQDLQHVGEAFKAAFAHHPAGVAIITARGPEGPVGLTASSVSSVSAVPPILGFSLQARQGSAAVLAEADSFLVHLLDAENLGLARSFAVSGAPRFGPDMPWEYLETGEPRLLAVARVLRAIPLARIKAGPALVFNAAVVDVLGHEGTGVPLVYHRRRFHELNDRSALDPEG</sequence>
<reference evidence="5" key="1">
    <citation type="journal article" date="2019" name="Int. J. Syst. Evol. Microbiol.">
        <title>The Global Catalogue of Microorganisms (GCM) 10K type strain sequencing project: providing services to taxonomists for standard genome sequencing and annotation.</title>
        <authorList>
            <consortium name="The Broad Institute Genomics Platform"/>
            <consortium name="The Broad Institute Genome Sequencing Center for Infectious Disease"/>
            <person name="Wu L."/>
            <person name="Ma J."/>
        </authorList>
    </citation>
    <scope>NUCLEOTIDE SEQUENCE [LARGE SCALE GENOMIC DNA]</scope>
    <source>
        <strain evidence="5">JCM 14735</strain>
    </source>
</reference>
<keyword evidence="5" id="KW-1185">Reference proteome</keyword>
<proteinExistence type="predicted"/>
<gene>
    <name evidence="4" type="ORF">GCM10009767_27870</name>
</gene>
<dbReference type="RefSeq" id="WP_344123477.1">
    <property type="nucleotide sequence ID" value="NZ_BAAAOA010000035.1"/>
</dbReference>
<organism evidence="4 5">
    <name type="scientific">Kocuria aegyptia</name>
    <dbReference type="NCBI Taxonomy" id="330943"/>
    <lineage>
        <taxon>Bacteria</taxon>
        <taxon>Bacillati</taxon>
        <taxon>Actinomycetota</taxon>
        <taxon>Actinomycetes</taxon>
        <taxon>Micrococcales</taxon>
        <taxon>Micrococcaceae</taxon>
        <taxon>Kocuria</taxon>
    </lineage>
</organism>
<dbReference type="Proteomes" id="UP001501204">
    <property type="component" value="Unassembled WGS sequence"/>
</dbReference>
<evidence type="ECO:0000256" key="2">
    <source>
        <dbReference type="SAM" id="MobiDB-lite"/>
    </source>
</evidence>
<dbReference type="PANTHER" id="PTHR30466">
    <property type="entry name" value="FLAVIN REDUCTASE"/>
    <property type="match status" value="1"/>
</dbReference>
<feature type="compositionally biased region" description="Basic residues" evidence="2">
    <location>
        <begin position="1"/>
        <end position="12"/>
    </location>
</feature>
<dbReference type="Gene3D" id="2.30.110.10">
    <property type="entry name" value="Electron Transport, Fmn-binding Protein, Chain A"/>
    <property type="match status" value="1"/>
</dbReference>
<dbReference type="Pfam" id="PF01613">
    <property type="entry name" value="Flavin_Reduct"/>
    <property type="match status" value="1"/>
</dbReference>
<feature type="compositionally biased region" description="Basic and acidic residues" evidence="2">
    <location>
        <begin position="27"/>
        <end position="36"/>
    </location>
</feature>
<dbReference type="InterPro" id="IPR002563">
    <property type="entry name" value="Flavin_Rdtase-like_dom"/>
</dbReference>
<feature type="domain" description="Flavin reductase like" evidence="3">
    <location>
        <begin position="78"/>
        <end position="223"/>
    </location>
</feature>
<protein>
    <recommendedName>
        <fullName evidence="3">Flavin reductase like domain-containing protein</fullName>
    </recommendedName>
</protein>
<evidence type="ECO:0000313" key="4">
    <source>
        <dbReference type="EMBL" id="GAA1767915.1"/>
    </source>
</evidence>
<evidence type="ECO:0000256" key="1">
    <source>
        <dbReference type="ARBA" id="ARBA00023002"/>
    </source>
</evidence>
<name>A0ABP4X199_9MICC</name>
<dbReference type="EMBL" id="BAAAOA010000035">
    <property type="protein sequence ID" value="GAA1767915.1"/>
    <property type="molecule type" value="Genomic_DNA"/>
</dbReference>
<accession>A0ABP4X199</accession>
<dbReference type="PANTHER" id="PTHR30466:SF1">
    <property type="entry name" value="FMN REDUCTASE (NADH) RUTF"/>
    <property type="match status" value="1"/>
</dbReference>
<dbReference type="InterPro" id="IPR012349">
    <property type="entry name" value="Split_barrel_FMN-bd"/>
</dbReference>
<comment type="caution">
    <text evidence="4">The sequence shown here is derived from an EMBL/GenBank/DDBJ whole genome shotgun (WGS) entry which is preliminary data.</text>
</comment>
<evidence type="ECO:0000313" key="5">
    <source>
        <dbReference type="Proteomes" id="UP001501204"/>
    </source>
</evidence>
<evidence type="ECO:0000259" key="3">
    <source>
        <dbReference type="SMART" id="SM00903"/>
    </source>
</evidence>
<keyword evidence="1" id="KW-0560">Oxidoreductase</keyword>
<dbReference type="SUPFAM" id="SSF50475">
    <property type="entry name" value="FMN-binding split barrel"/>
    <property type="match status" value="1"/>
</dbReference>